<feature type="domain" description="SRS" evidence="2">
    <location>
        <begin position="181"/>
        <end position="279"/>
    </location>
</feature>
<name>A0A2C6KEX9_9APIC</name>
<proteinExistence type="predicted"/>
<organism evidence="3 4">
    <name type="scientific">Cystoisospora suis</name>
    <dbReference type="NCBI Taxonomy" id="483139"/>
    <lineage>
        <taxon>Eukaryota</taxon>
        <taxon>Sar</taxon>
        <taxon>Alveolata</taxon>
        <taxon>Apicomplexa</taxon>
        <taxon>Conoidasida</taxon>
        <taxon>Coccidia</taxon>
        <taxon>Eucoccidiorida</taxon>
        <taxon>Eimeriorina</taxon>
        <taxon>Sarcocystidae</taxon>
        <taxon>Cystoisospora</taxon>
    </lineage>
</organism>
<dbReference type="SUPFAM" id="SSF74877">
    <property type="entry name" value="Major surface antigen p30, SAG1"/>
    <property type="match status" value="1"/>
</dbReference>
<dbReference type="VEuPathDB" id="ToxoDB:CSUI_011314"/>
<comment type="caution">
    <text evidence="3">The sequence shown here is derived from an EMBL/GenBank/DDBJ whole genome shotgun (WGS) entry which is preliminary data.</text>
</comment>
<dbReference type="Gene3D" id="2.60.40.1320">
    <property type="entry name" value="SRS domain"/>
    <property type="match status" value="2"/>
</dbReference>
<dbReference type="InterPro" id="IPR007226">
    <property type="entry name" value="SRS_dom"/>
</dbReference>
<dbReference type="AlphaFoldDB" id="A0A2C6KEX9"/>
<evidence type="ECO:0000256" key="1">
    <source>
        <dbReference type="SAM" id="SignalP"/>
    </source>
</evidence>
<accession>A0A2C6KEX9</accession>
<reference evidence="3 4" key="1">
    <citation type="journal article" date="2017" name="Int. J. Parasitol.">
        <title>The genome of the protozoan parasite Cystoisospora suis and a reverse vaccinology approach to identify vaccine candidates.</title>
        <authorList>
            <person name="Palmieri N."/>
            <person name="Shrestha A."/>
            <person name="Ruttkowski B."/>
            <person name="Beck T."/>
            <person name="Vogl C."/>
            <person name="Tomley F."/>
            <person name="Blake D.P."/>
            <person name="Joachim A."/>
        </authorList>
    </citation>
    <scope>NUCLEOTIDE SEQUENCE [LARGE SCALE GENOMIC DNA]</scope>
    <source>
        <strain evidence="3 4">Wien I</strain>
    </source>
</reference>
<keyword evidence="4" id="KW-1185">Reference proteome</keyword>
<dbReference type="Proteomes" id="UP000221165">
    <property type="component" value="Unassembled WGS sequence"/>
</dbReference>
<dbReference type="EMBL" id="MIGC01010765">
    <property type="protein sequence ID" value="PHJ14876.1"/>
    <property type="molecule type" value="Genomic_DNA"/>
</dbReference>
<evidence type="ECO:0000313" key="3">
    <source>
        <dbReference type="EMBL" id="PHJ14876.1"/>
    </source>
</evidence>
<feature type="domain" description="SRS" evidence="2">
    <location>
        <begin position="55"/>
        <end position="161"/>
    </location>
</feature>
<feature type="chain" id="PRO_5012406282" evidence="1">
    <location>
        <begin position="24"/>
        <end position="318"/>
    </location>
</feature>
<dbReference type="GO" id="GO:0016020">
    <property type="term" value="C:membrane"/>
    <property type="evidence" value="ECO:0007669"/>
    <property type="project" value="InterPro"/>
</dbReference>
<keyword evidence="1" id="KW-0732">Signal</keyword>
<protein>
    <submittedName>
        <fullName evidence="3">Sag-related sequence srs53f</fullName>
    </submittedName>
</protein>
<feature type="signal peptide" evidence="1">
    <location>
        <begin position="1"/>
        <end position="23"/>
    </location>
</feature>
<dbReference type="RefSeq" id="XP_067916610.1">
    <property type="nucleotide sequence ID" value="XM_068071414.1"/>
</dbReference>
<dbReference type="Pfam" id="PF04092">
    <property type="entry name" value="SAG"/>
    <property type="match status" value="2"/>
</dbReference>
<dbReference type="GeneID" id="94434625"/>
<evidence type="ECO:0000259" key="2">
    <source>
        <dbReference type="Pfam" id="PF04092"/>
    </source>
</evidence>
<evidence type="ECO:0000313" key="4">
    <source>
        <dbReference type="Proteomes" id="UP000221165"/>
    </source>
</evidence>
<gene>
    <name evidence="3" type="ORF">CSUI_011314</name>
</gene>
<dbReference type="InterPro" id="IPR036755">
    <property type="entry name" value="SRS_dom_sf"/>
</dbReference>
<sequence>MDRSFLISRVVLVLALSTSGVLAASGETAEALTLATEARILSETSAPQKCLPAQPPQHITVKLNRYTLEANFDCGIEEHQDTNQVEPDLASPSDKCCNAGAAAQCNQSIKSLVGVSGSTSMDNDTKIITVKLDDTPTNTKGKLYFRCKNSTPEQSCIVTVDMPEALGQNECNFDKNVSLPAISEPNTEATFQCGGTPSSKPVTVNTQVYKGPECTGSASNLGDLVPGATLVDGGDGNYTLKVAALPTDAQDLCFKCDYPDPRNKAKVSATSTCKVTVAVSGTPKTTTAPTTSATQGIVVTSLPALVFALFSAARGVYY</sequence>